<keyword evidence="6" id="KW-0328">Glycosyltransferase</keyword>
<dbReference type="EC" id="2.4.99.28" evidence="10"/>
<evidence type="ECO:0000256" key="11">
    <source>
        <dbReference type="ARBA" id="ARBA00049902"/>
    </source>
</evidence>
<dbReference type="InterPro" id="IPR001460">
    <property type="entry name" value="PCN-bd_Tpept"/>
</dbReference>
<dbReference type="RefSeq" id="WP_110188282.1">
    <property type="nucleotide sequence ID" value="NZ_CP177354.1"/>
</dbReference>
<feature type="domain" description="Penicillin-binding C-terminal" evidence="14">
    <location>
        <begin position="708"/>
        <end position="789"/>
    </location>
</feature>
<keyword evidence="9" id="KW-0511">Multifunctional enzyme</keyword>
<evidence type="ECO:0000256" key="1">
    <source>
        <dbReference type="ARBA" id="ARBA00004752"/>
    </source>
</evidence>
<gene>
    <name evidence="15" type="ORF">WH50_16300</name>
</gene>
<proteinExistence type="inferred from homology"/>
<dbReference type="InterPro" id="IPR012338">
    <property type="entry name" value="Beta-lactam/transpept-like"/>
</dbReference>
<evidence type="ECO:0000256" key="3">
    <source>
        <dbReference type="ARBA" id="ARBA00007739"/>
    </source>
</evidence>
<evidence type="ECO:0000259" key="12">
    <source>
        <dbReference type="Pfam" id="PF00905"/>
    </source>
</evidence>
<sequence>MNIKSVATQYWRSHARGLRVVAVVLLALLVLLALAGWADRRYPLPAAPHFSTVVLDRQGEPLRAFADEQGIWRYPVTLDEVSPEYLQLLINYEDRWFYWHPGINPVAIVRAFWQNVSNGEIVSGGSTLTMQVARLLEPEQQLTGQRTYLLKLRQIARALQLEWHYSKAQILTLYLNLAPFGGPLSGVQAASFSYFGKPVRQLSDAEAALLAVLPQRPSALRPDRYPQRAHQARDKVLQRMAELGVWPAARVADALIEPVSVLRQRSPMLAPLLARRLHDSCADCQRIQSTLKVTVQRQVEQAVQRYLAHLPPAQSVAALVVDNSDMSVLAYVGSADFLSEARAGHVDMVQAVRSPGSTLKPFLYGMALDQGLIHSASLLIDAPRFDRAYRPHNFSGGFNGPVSASEALQRSLNIPAVQLLDHIGAGRFASQLQHGGLQLFGPGARQPNESLILGGIGVRLEQLVGSYAALARGGKAALPRLTLQQPLQERYLLSPGAAWIVWRMLAHSPYQVIQRLTGDSWNLAWKTGTSYGFRDAWAVGVTQGLTIGVWVGRPDGSPSPGEQGSTAAAPLLFSLYSSLASAQGRQALLPPASVSQAEICWPLGTLASASENQHGNCMRKMSAWLLDGTVPPTLAEGDEIQLASLLERVWLQPDTGLRAEPACAGGEHLQEQQVALWPMALEPWLPRDWRRSRRLPGVAEECGLLGAEQLPLQITTLPDGAEIQQPGRARAPIPVNLHADGGSGERAWYLNGAFIGRSSAVGVLPYSFNQPGPYQLSVTDQQGNTDMINLVVKMK</sequence>
<evidence type="ECO:0000313" key="15">
    <source>
        <dbReference type="EMBL" id="PXF30259.1"/>
    </source>
</evidence>
<comment type="catalytic activity">
    <reaction evidence="11">
        <text>[GlcNAc-(1-&gt;4)-Mur2Ac(oyl-L-Ala-gamma-D-Glu-L-Lys-D-Ala-D-Ala)](n)-di-trans,octa-cis-undecaprenyl diphosphate + beta-D-GlcNAc-(1-&gt;4)-Mur2Ac(oyl-L-Ala-gamma-D-Glu-L-Lys-D-Ala-D-Ala)-di-trans,octa-cis-undecaprenyl diphosphate = [GlcNAc-(1-&gt;4)-Mur2Ac(oyl-L-Ala-gamma-D-Glu-L-Lys-D-Ala-D-Ala)](n+1)-di-trans,octa-cis-undecaprenyl diphosphate + di-trans,octa-cis-undecaprenyl diphosphate + H(+)</text>
        <dbReference type="Rhea" id="RHEA:23708"/>
        <dbReference type="Rhea" id="RHEA-COMP:9602"/>
        <dbReference type="Rhea" id="RHEA-COMP:9603"/>
        <dbReference type="ChEBI" id="CHEBI:15378"/>
        <dbReference type="ChEBI" id="CHEBI:58405"/>
        <dbReference type="ChEBI" id="CHEBI:60033"/>
        <dbReference type="ChEBI" id="CHEBI:78435"/>
        <dbReference type="EC" id="2.4.99.28"/>
    </reaction>
</comment>
<keyword evidence="5" id="KW-0645">Protease</keyword>
<dbReference type="Proteomes" id="UP000248090">
    <property type="component" value="Unassembled WGS sequence"/>
</dbReference>
<dbReference type="SUPFAM" id="SSF56601">
    <property type="entry name" value="beta-lactamase/transpeptidase-like"/>
    <property type="match status" value="1"/>
</dbReference>
<feature type="domain" description="Glycosyl transferase family 51" evidence="13">
    <location>
        <begin position="60"/>
        <end position="240"/>
    </location>
</feature>
<evidence type="ECO:0000256" key="8">
    <source>
        <dbReference type="ARBA" id="ARBA00022801"/>
    </source>
</evidence>
<comment type="pathway">
    <text evidence="1">Cell wall biogenesis; peptidoglycan biosynthesis.</text>
</comment>
<comment type="similarity">
    <text evidence="3">In the N-terminal section; belongs to the glycosyltransferase 51 family.</text>
</comment>
<dbReference type="InterPro" id="IPR011815">
    <property type="entry name" value="PBP_1c"/>
</dbReference>
<dbReference type="EMBL" id="LAPT01000080">
    <property type="protein sequence ID" value="PXF30259.1"/>
    <property type="molecule type" value="Genomic_DNA"/>
</dbReference>
<dbReference type="InterPro" id="IPR023346">
    <property type="entry name" value="Lysozyme-like_dom_sf"/>
</dbReference>
<dbReference type="PANTHER" id="PTHR32282:SF15">
    <property type="entry name" value="PENICILLIN-BINDING PROTEIN 1C"/>
    <property type="match status" value="1"/>
</dbReference>
<dbReference type="Gene3D" id="3.40.710.10">
    <property type="entry name" value="DD-peptidase/beta-lactamase superfamily"/>
    <property type="match status" value="1"/>
</dbReference>
<keyword evidence="7" id="KW-0808">Transferase</keyword>
<dbReference type="InterPro" id="IPR001264">
    <property type="entry name" value="Glyco_trans_51"/>
</dbReference>
<reference evidence="15 16" key="1">
    <citation type="submission" date="2015-03" db="EMBL/GenBank/DDBJ databases">
        <authorList>
            <person name="Krishnan R."/>
            <person name="Midha S."/>
            <person name="Patil P.B."/>
            <person name="Rameshkumar N."/>
        </authorList>
    </citation>
    <scope>NUCLEOTIDE SEQUENCE [LARGE SCALE GENOMIC DNA]</scope>
    <source>
        <strain evidence="15 16">L1E11</strain>
    </source>
</reference>
<keyword evidence="16" id="KW-1185">Reference proteome</keyword>
<dbReference type="Pfam" id="PF00905">
    <property type="entry name" value="Transpeptidase"/>
    <property type="match status" value="1"/>
</dbReference>
<dbReference type="SUPFAM" id="SSF53955">
    <property type="entry name" value="Lysozyme-like"/>
    <property type="match status" value="1"/>
</dbReference>
<dbReference type="Gene3D" id="1.10.3810.10">
    <property type="entry name" value="Biosynthetic peptidoglycan transglycosylase-like"/>
    <property type="match status" value="1"/>
</dbReference>
<feature type="domain" description="Penicillin-binding protein transpeptidase" evidence="12">
    <location>
        <begin position="317"/>
        <end position="534"/>
    </location>
</feature>
<accession>A0ABX5LUB8</accession>
<keyword evidence="4" id="KW-0121">Carboxypeptidase</keyword>
<evidence type="ECO:0000256" key="7">
    <source>
        <dbReference type="ARBA" id="ARBA00022679"/>
    </source>
</evidence>
<dbReference type="PANTHER" id="PTHR32282">
    <property type="entry name" value="BINDING PROTEIN TRANSPEPTIDASE, PUTATIVE-RELATED"/>
    <property type="match status" value="1"/>
</dbReference>
<evidence type="ECO:0000256" key="10">
    <source>
        <dbReference type="ARBA" id="ARBA00044770"/>
    </source>
</evidence>
<evidence type="ECO:0000256" key="9">
    <source>
        <dbReference type="ARBA" id="ARBA00023268"/>
    </source>
</evidence>
<dbReference type="Pfam" id="PF00912">
    <property type="entry name" value="Transgly"/>
    <property type="match status" value="1"/>
</dbReference>
<dbReference type="InterPro" id="IPR009647">
    <property type="entry name" value="PBP_C"/>
</dbReference>
<evidence type="ECO:0000256" key="2">
    <source>
        <dbReference type="ARBA" id="ARBA00007090"/>
    </source>
</evidence>
<evidence type="ECO:0000256" key="6">
    <source>
        <dbReference type="ARBA" id="ARBA00022676"/>
    </source>
</evidence>
<dbReference type="InterPro" id="IPR036950">
    <property type="entry name" value="PBP_transglycosylase"/>
</dbReference>
<dbReference type="Pfam" id="PF06832">
    <property type="entry name" value="BiPBP_C"/>
    <property type="match status" value="1"/>
</dbReference>
<evidence type="ECO:0000259" key="14">
    <source>
        <dbReference type="Pfam" id="PF06832"/>
    </source>
</evidence>
<comment type="caution">
    <text evidence="15">The sequence shown here is derived from an EMBL/GenBank/DDBJ whole genome shotgun (WGS) entry which is preliminary data.</text>
</comment>
<dbReference type="InterPro" id="IPR050396">
    <property type="entry name" value="Glycosyltr_51/Transpeptidase"/>
</dbReference>
<evidence type="ECO:0000256" key="5">
    <source>
        <dbReference type="ARBA" id="ARBA00022670"/>
    </source>
</evidence>
<evidence type="ECO:0000259" key="13">
    <source>
        <dbReference type="Pfam" id="PF00912"/>
    </source>
</evidence>
<evidence type="ECO:0000256" key="4">
    <source>
        <dbReference type="ARBA" id="ARBA00022645"/>
    </source>
</evidence>
<dbReference type="NCBIfam" id="TIGR02073">
    <property type="entry name" value="PBP_1c"/>
    <property type="match status" value="1"/>
</dbReference>
<name>A0ABX5LUB8_9GAMM</name>
<comment type="similarity">
    <text evidence="2">In the C-terminal section; belongs to the transpeptidase family.</text>
</comment>
<protein>
    <recommendedName>
        <fullName evidence="10">peptidoglycan glycosyltransferase</fullName>
        <ecNumber evidence="10">2.4.99.28</ecNumber>
    </recommendedName>
</protein>
<keyword evidence="8" id="KW-0378">Hydrolase</keyword>
<evidence type="ECO:0000313" key="16">
    <source>
        <dbReference type="Proteomes" id="UP000248090"/>
    </source>
</evidence>
<organism evidence="15 16">
    <name type="scientific">Pokkaliibacter plantistimulans</name>
    <dbReference type="NCBI Taxonomy" id="1635171"/>
    <lineage>
        <taxon>Bacteria</taxon>
        <taxon>Pseudomonadati</taxon>
        <taxon>Pseudomonadota</taxon>
        <taxon>Gammaproteobacteria</taxon>
        <taxon>Oceanospirillales</taxon>
        <taxon>Balneatrichaceae</taxon>
        <taxon>Pokkaliibacter</taxon>
    </lineage>
</organism>